<dbReference type="GO" id="GO:0016020">
    <property type="term" value="C:membrane"/>
    <property type="evidence" value="ECO:0007669"/>
    <property type="project" value="UniProtKB-SubCell"/>
</dbReference>
<gene>
    <name evidence="3" type="ORF">Nepgr_003630</name>
</gene>
<dbReference type="Proteomes" id="UP001279734">
    <property type="component" value="Unassembled WGS sequence"/>
</dbReference>
<keyword evidence="4" id="KW-1185">Reference proteome</keyword>
<sequence length="423" mass="46714">MGVSLKYIFHGWVVERSVFPINIARRIRAPFSSNHIVSTSSHDTTGGVTIAPGHGFGFPNLKKRGHGSRSWIMIDQHGNAKVLELDKATIMRHCSLPSRDIRLLDPLFIYPSTILGREKAIVVNLEQIRCVITSDEVYLMNSLDGAVDQYKSELCSRLQAKRDQADDLSFELKALELALELTCMSLDAQAKGLAMEINPVLDELASSISTLNLERVRRFKGHLLGLTQRVQKVHDGIEQLMDDDGDMAEMYLTEKKRRMEAYASNNSCLQDNTSVGAKGVWNSAPVSPTTSTNEAKRFQGEFRSIASSDRHGSFMSSSNYVEDVVELEMLLEAYFVTIDHTLSKLSSLKEYIDDTEDLIKIKLGNVQNQLMKFELLLTAATFVATIFAVVTECPVSVDPGQQASAVVLSSGSTGFWVAAAAVA</sequence>
<evidence type="ECO:0000256" key="1">
    <source>
        <dbReference type="ARBA" id="ARBA00007535"/>
    </source>
</evidence>
<evidence type="ECO:0000313" key="4">
    <source>
        <dbReference type="Proteomes" id="UP001279734"/>
    </source>
</evidence>
<proteinExistence type="inferred from homology"/>
<comment type="caution">
    <text evidence="3">The sequence shown here is derived from an EMBL/GenBank/DDBJ whole genome shotgun (WGS) entry which is preliminary data.</text>
</comment>
<reference evidence="3" key="1">
    <citation type="submission" date="2023-05" db="EMBL/GenBank/DDBJ databases">
        <title>Nepenthes gracilis genome sequencing.</title>
        <authorList>
            <person name="Fukushima K."/>
        </authorList>
    </citation>
    <scope>NUCLEOTIDE SEQUENCE</scope>
    <source>
        <strain evidence="3">SING2019-196</strain>
    </source>
</reference>
<dbReference type="Gene3D" id="1.20.58.340">
    <property type="entry name" value="Magnesium transport protein CorA, transmembrane region"/>
    <property type="match status" value="1"/>
</dbReference>
<dbReference type="AlphaFoldDB" id="A0AAD3RZW8"/>
<comment type="function">
    <text evidence="2">Magnesium transporter that may mediate the influx of magnesium.</text>
</comment>
<dbReference type="PANTHER" id="PTHR13890">
    <property type="entry name" value="RNA SPLICING PROTEIN MRS2, MITOCHONDRIAL"/>
    <property type="match status" value="1"/>
</dbReference>
<dbReference type="EMBL" id="BSYO01000003">
    <property type="protein sequence ID" value="GMH01791.1"/>
    <property type="molecule type" value="Genomic_DNA"/>
</dbReference>
<dbReference type="FunFam" id="2.40.128.330:FF:000001">
    <property type="entry name" value="Magnesium transporter MRS2-1"/>
    <property type="match status" value="1"/>
</dbReference>
<dbReference type="Pfam" id="PF22099">
    <property type="entry name" value="MRS2-like"/>
    <property type="match status" value="1"/>
</dbReference>
<comment type="similarity">
    <text evidence="1 2">Belongs to the CorA metal ion transporter (MIT) (TC 1.A.35.5) family.</text>
</comment>
<comment type="subcellular location">
    <subcellularLocation>
        <location evidence="2">Membrane</location>
        <topology evidence="2">Multi-pass membrane protein</topology>
    </subcellularLocation>
</comment>
<keyword evidence="2" id="KW-0813">Transport</keyword>
<dbReference type="GO" id="GO:0015095">
    <property type="term" value="F:magnesium ion transmembrane transporter activity"/>
    <property type="evidence" value="ECO:0007669"/>
    <property type="project" value="TreeGrafter"/>
</dbReference>
<dbReference type="InterPro" id="IPR039204">
    <property type="entry name" value="MRS2-like"/>
</dbReference>
<dbReference type="Gene3D" id="2.40.128.330">
    <property type="match status" value="1"/>
</dbReference>
<name>A0AAD3RZW8_NEPGR</name>
<organism evidence="3 4">
    <name type="scientific">Nepenthes gracilis</name>
    <name type="common">Slender pitcher plant</name>
    <dbReference type="NCBI Taxonomy" id="150966"/>
    <lineage>
        <taxon>Eukaryota</taxon>
        <taxon>Viridiplantae</taxon>
        <taxon>Streptophyta</taxon>
        <taxon>Embryophyta</taxon>
        <taxon>Tracheophyta</taxon>
        <taxon>Spermatophyta</taxon>
        <taxon>Magnoliopsida</taxon>
        <taxon>eudicotyledons</taxon>
        <taxon>Gunneridae</taxon>
        <taxon>Pentapetalae</taxon>
        <taxon>Caryophyllales</taxon>
        <taxon>Nepenthaceae</taxon>
        <taxon>Nepenthes</taxon>
    </lineage>
</organism>
<accession>A0AAD3RZW8</accession>
<dbReference type="CDD" id="cd12823">
    <property type="entry name" value="Mrs2_Mfm1p-like"/>
    <property type="match status" value="1"/>
</dbReference>
<keyword evidence="2" id="KW-0460">Magnesium</keyword>
<keyword evidence="2" id="KW-0406">Ion transport</keyword>
<protein>
    <recommendedName>
        <fullName evidence="2">Magnesium transporter</fullName>
    </recommendedName>
</protein>
<evidence type="ECO:0000313" key="3">
    <source>
        <dbReference type="EMBL" id="GMH01791.1"/>
    </source>
</evidence>
<evidence type="ECO:0000256" key="2">
    <source>
        <dbReference type="RuleBase" id="RU366041"/>
    </source>
</evidence>
<dbReference type="PANTHER" id="PTHR13890:SF39">
    <property type="entry name" value="MAGNESIUM TRANSPORTER MRS2-5"/>
    <property type="match status" value="1"/>
</dbReference>